<dbReference type="AlphaFoldDB" id="A0AAX6F9G3"/>
<gene>
    <name evidence="2" type="ORF">M6B38_146130</name>
</gene>
<reference evidence="2" key="2">
    <citation type="submission" date="2023-04" db="EMBL/GenBank/DDBJ databases">
        <authorList>
            <person name="Bruccoleri R.E."/>
            <person name="Oakeley E.J."/>
            <person name="Faust A.-M."/>
            <person name="Dessus-Babus S."/>
            <person name="Altorfer M."/>
            <person name="Burckhardt D."/>
            <person name="Oertli M."/>
            <person name="Naumann U."/>
            <person name="Petersen F."/>
            <person name="Wong J."/>
        </authorList>
    </citation>
    <scope>NUCLEOTIDE SEQUENCE</scope>
    <source>
        <strain evidence="2">GSM-AAB239-AS_SAM_17_03QT</strain>
        <tissue evidence="2">Leaf</tissue>
    </source>
</reference>
<sequence>MGRATPASSSSGEEDGDADWKAAIDSIASIDVSNKSSNGRTKRNPDSADSGERDTDDERKKKASAPALKLYQIKAQKLLDDLVGKNLELVQSSIPPTDNNHKSDEGGIRLFRKAPLGILVDPIGTSIFTTTEETENHTRRRN</sequence>
<accession>A0AAX6F9G3</accession>
<feature type="compositionally biased region" description="Basic and acidic residues" evidence="1">
    <location>
        <begin position="43"/>
        <end position="60"/>
    </location>
</feature>
<organism evidence="2 3">
    <name type="scientific">Iris pallida</name>
    <name type="common">Sweet iris</name>
    <dbReference type="NCBI Taxonomy" id="29817"/>
    <lineage>
        <taxon>Eukaryota</taxon>
        <taxon>Viridiplantae</taxon>
        <taxon>Streptophyta</taxon>
        <taxon>Embryophyta</taxon>
        <taxon>Tracheophyta</taxon>
        <taxon>Spermatophyta</taxon>
        <taxon>Magnoliopsida</taxon>
        <taxon>Liliopsida</taxon>
        <taxon>Asparagales</taxon>
        <taxon>Iridaceae</taxon>
        <taxon>Iridoideae</taxon>
        <taxon>Irideae</taxon>
        <taxon>Iris</taxon>
    </lineage>
</organism>
<dbReference type="PANTHER" id="PTHR36765:SF1">
    <property type="entry name" value="EXPRESSED PROTEIN"/>
    <property type="match status" value="1"/>
</dbReference>
<feature type="region of interest" description="Disordered" evidence="1">
    <location>
        <begin position="31"/>
        <end position="66"/>
    </location>
</feature>
<feature type="region of interest" description="Disordered" evidence="1">
    <location>
        <begin position="1"/>
        <end position="20"/>
    </location>
</feature>
<reference evidence="2" key="1">
    <citation type="journal article" date="2023" name="GigaByte">
        <title>Genome assembly of the bearded iris, Iris pallida Lam.</title>
        <authorList>
            <person name="Bruccoleri R.E."/>
            <person name="Oakeley E.J."/>
            <person name="Faust A.M.E."/>
            <person name="Altorfer M."/>
            <person name="Dessus-Babus S."/>
            <person name="Burckhardt D."/>
            <person name="Oertli M."/>
            <person name="Naumann U."/>
            <person name="Petersen F."/>
            <person name="Wong J."/>
        </authorList>
    </citation>
    <scope>NUCLEOTIDE SEQUENCE</scope>
    <source>
        <strain evidence="2">GSM-AAB239-AS_SAM_17_03QT</strain>
    </source>
</reference>
<name>A0AAX6F9G3_IRIPA</name>
<evidence type="ECO:0000313" key="3">
    <source>
        <dbReference type="Proteomes" id="UP001140949"/>
    </source>
</evidence>
<comment type="caution">
    <text evidence="2">The sequence shown here is derived from an EMBL/GenBank/DDBJ whole genome shotgun (WGS) entry which is preliminary data.</text>
</comment>
<dbReference type="Proteomes" id="UP001140949">
    <property type="component" value="Unassembled WGS sequence"/>
</dbReference>
<dbReference type="PANTHER" id="PTHR36765">
    <property type="entry name" value="EXPRESSED PROTEIN"/>
    <property type="match status" value="1"/>
</dbReference>
<dbReference type="EMBL" id="JANAVB010030817">
    <property type="protein sequence ID" value="KAJ6812888.1"/>
    <property type="molecule type" value="Genomic_DNA"/>
</dbReference>
<evidence type="ECO:0000256" key="1">
    <source>
        <dbReference type="SAM" id="MobiDB-lite"/>
    </source>
</evidence>
<keyword evidence="3" id="KW-1185">Reference proteome</keyword>
<protein>
    <submittedName>
        <fullName evidence="2">Uncharacterized protein</fullName>
    </submittedName>
</protein>
<proteinExistence type="predicted"/>
<evidence type="ECO:0000313" key="2">
    <source>
        <dbReference type="EMBL" id="KAJ6812888.1"/>
    </source>
</evidence>